<evidence type="ECO:0000256" key="8">
    <source>
        <dbReference type="ARBA" id="ARBA00023317"/>
    </source>
</evidence>
<evidence type="ECO:0000313" key="9">
    <source>
        <dbReference type="EMBL" id="GAI00303.1"/>
    </source>
</evidence>
<dbReference type="GO" id="GO:0006523">
    <property type="term" value="P:alanine biosynthetic process"/>
    <property type="evidence" value="ECO:0007669"/>
    <property type="project" value="InterPro"/>
</dbReference>
<comment type="caution">
    <text evidence="9">The sequence shown here is derived from an EMBL/GenBank/DDBJ whole genome shotgun (WGS) entry which is preliminary data.</text>
</comment>
<dbReference type="AlphaFoldDB" id="X1K1B0"/>
<keyword evidence="5" id="KW-0865">Zymogen</keyword>
<evidence type="ECO:0000256" key="1">
    <source>
        <dbReference type="ARBA" id="ARBA00022490"/>
    </source>
</evidence>
<name>X1K1B0_9ZZZZ</name>
<keyword evidence="6" id="KW-0456">Lyase</keyword>
<dbReference type="EMBL" id="BARU01048938">
    <property type="protein sequence ID" value="GAI00303.1"/>
    <property type="molecule type" value="Genomic_DNA"/>
</dbReference>
<dbReference type="PANTHER" id="PTHR21012">
    <property type="entry name" value="ASPARTATE 1-DECARBOXYLASE"/>
    <property type="match status" value="1"/>
</dbReference>
<dbReference type="Gene3D" id="2.40.40.20">
    <property type="match status" value="1"/>
</dbReference>
<dbReference type="Pfam" id="PF02261">
    <property type="entry name" value="Asp_decarbox"/>
    <property type="match status" value="1"/>
</dbReference>
<keyword evidence="4" id="KW-0068">Autocatalytic cleavage</keyword>
<dbReference type="InterPro" id="IPR009010">
    <property type="entry name" value="Asp_de-COase-like_dom_sf"/>
</dbReference>
<dbReference type="GO" id="GO:0005829">
    <property type="term" value="C:cytosol"/>
    <property type="evidence" value="ECO:0007669"/>
    <property type="project" value="TreeGrafter"/>
</dbReference>
<sequence length="59" mass="6486">GSVGIDKVLVEKVGLWPREKVLVVDNSNGARLETYVIEEKRNSGKIIMYGAASRLIKKG</sequence>
<dbReference type="GO" id="GO:0004068">
    <property type="term" value="F:aspartate 1-decarboxylase activity"/>
    <property type="evidence" value="ECO:0007669"/>
    <property type="project" value="InterPro"/>
</dbReference>
<evidence type="ECO:0000256" key="6">
    <source>
        <dbReference type="ARBA" id="ARBA00023239"/>
    </source>
</evidence>
<organism evidence="9">
    <name type="scientific">marine sediment metagenome</name>
    <dbReference type="NCBI Taxonomy" id="412755"/>
    <lineage>
        <taxon>unclassified sequences</taxon>
        <taxon>metagenomes</taxon>
        <taxon>ecological metagenomes</taxon>
    </lineage>
</organism>
<evidence type="ECO:0000256" key="3">
    <source>
        <dbReference type="ARBA" id="ARBA00022793"/>
    </source>
</evidence>
<evidence type="ECO:0000256" key="4">
    <source>
        <dbReference type="ARBA" id="ARBA00022813"/>
    </source>
</evidence>
<dbReference type="InterPro" id="IPR003190">
    <property type="entry name" value="Asp_decarbox"/>
</dbReference>
<dbReference type="PANTHER" id="PTHR21012:SF0">
    <property type="entry name" value="ASPARTATE 1-DECARBOXYLASE"/>
    <property type="match status" value="1"/>
</dbReference>
<protein>
    <submittedName>
        <fullName evidence="9">Uncharacterized protein</fullName>
    </submittedName>
</protein>
<keyword evidence="2" id="KW-0566">Pantothenate biosynthesis</keyword>
<evidence type="ECO:0000256" key="2">
    <source>
        <dbReference type="ARBA" id="ARBA00022655"/>
    </source>
</evidence>
<evidence type="ECO:0000256" key="5">
    <source>
        <dbReference type="ARBA" id="ARBA00023145"/>
    </source>
</evidence>
<keyword evidence="1" id="KW-0963">Cytoplasm</keyword>
<keyword evidence="8" id="KW-0670">Pyruvate</keyword>
<accession>X1K1B0</accession>
<reference evidence="9" key="1">
    <citation type="journal article" date="2014" name="Front. Microbiol.">
        <title>High frequency of phylogenetically diverse reductive dehalogenase-homologous genes in deep subseafloor sedimentary metagenomes.</title>
        <authorList>
            <person name="Kawai M."/>
            <person name="Futagami T."/>
            <person name="Toyoda A."/>
            <person name="Takaki Y."/>
            <person name="Nishi S."/>
            <person name="Hori S."/>
            <person name="Arai W."/>
            <person name="Tsubouchi T."/>
            <person name="Morono Y."/>
            <person name="Uchiyama I."/>
            <person name="Ito T."/>
            <person name="Fujiyama A."/>
            <person name="Inagaki F."/>
            <person name="Takami H."/>
        </authorList>
    </citation>
    <scope>NUCLEOTIDE SEQUENCE</scope>
    <source>
        <strain evidence="9">Expedition CK06-06</strain>
    </source>
</reference>
<feature type="non-terminal residue" evidence="9">
    <location>
        <position position="1"/>
    </location>
</feature>
<keyword evidence="7" id="KW-0704">Schiff base</keyword>
<gene>
    <name evidence="9" type="ORF">S03H2_72412</name>
</gene>
<keyword evidence="3" id="KW-0210">Decarboxylase</keyword>
<dbReference type="SUPFAM" id="SSF50692">
    <property type="entry name" value="ADC-like"/>
    <property type="match status" value="1"/>
</dbReference>
<dbReference type="GO" id="GO:0015940">
    <property type="term" value="P:pantothenate biosynthetic process"/>
    <property type="evidence" value="ECO:0007669"/>
    <property type="project" value="UniProtKB-KW"/>
</dbReference>
<evidence type="ECO:0000256" key="7">
    <source>
        <dbReference type="ARBA" id="ARBA00023270"/>
    </source>
</evidence>
<proteinExistence type="predicted"/>